<dbReference type="AlphaFoldDB" id="A0A7R9QK97"/>
<evidence type="ECO:0000259" key="2">
    <source>
        <dbReference type="PROSITE" id="PS50835"/>
    </source>
</evidence>
<feature type="chain" id="PRO_5035680920" description="Ig-like domain-containing protein" evidence="1">
    <location>
        <begin position="42"/>
        <end position="95"/>
    </location>
</feature>
<dbReference type="SUPFAM" id="SSF48726">
    <property type="entry name" value="Immunoglobulin"/>
    <property type="match status" value="1"/>
</dbReference>
<dbReference type="InterPro" id="IPR013783">
    <property type="entry name" value="Ig-like_fold"/>
</dbReference>
<evidence type="ECO:0000313" key="3">
    <source>
        <dbReference type="EMBL" id="CAD7648961.1"/>
    </source>
</evidence>
<dbReference type="OrthoDB" id="10028801at2759"/>
<sequence>MKCYQSVGQQSTGVDCASFVRKVLVCIICLAFCLTQQSISGATDDSTNDQYFKVKPKDVEVIEGDDAELECQISGDPGVGAIRAKVQWAKDGFLL</sequence>
<dbReference type="Pfam" id="PF07679">
    <property type="entry name" value="I-set"/>
    <property type="match status" value="1"/>
</dbReference>
<keyword evidence="1" id="KW-0732">Signal</keyword>
<reference evidence="3" key="1">
    <citation type="submission" date="2020-11" db="EMBL/GenBank/DDBJ databases">
        <authorList>
            <person name="Tran Van P."/>
        </authorList>
    </citation>
    <scope>NUCLEOTIDE SEQUENCE</scope>
</reference>
<feature type="non-terminal residue" evidence="3">
    <location>
        <position position="1"/>
    </location>
</feature>
<gene>
    <name evidence="3" type="ORF">ONB1V03_LOCUS7024</name>
</gene>
<dbReference type="Gene3D" id="2.60.40.10">
    <property type="entry name" value="Immunoglobulins"/>
    <property type="match status" value="1"/>
</dbReference>
<evidence type="ECO:0000256" key="1">
    <source>
        <dbReference type="SAM" id="SignalP"/>
    </source>
</evidence>
<dbReference type="Proteomes" id="UP000728032">
    <property type="component" value="Unassembled WGS sequence"/>
</dbReference>
<keyword evidence="4" id="KW-1185">Reference proteome</keyword>
<dbReference type="InterPro" id="IPR036179">
    <property type="entry name" value="Ig-like_dom_sf"/>
</dbReference>
<feature type="signal peptide" evidence="1">
    <location>
        <begin position="1"/>
        <end position="41"/>
    </location>
</feature>
<dbReference type="InterPro" id="IPR013098">
    <property type="entry name" value="Ig_I-set"/>
</dbReference>
<organism evidence="3">
    <name type="scientific">Oppiella nova</name>
    <dbReference type="NCBI Taxonomy" id="334625"/>
    <lineage>
        <taxon>Eukaryota</taxon>
        <taxon>Metazoa</taxon>
        <taxon>Ecdysozoa</taxon>
        <taxon>Arthropoda</taxon>
        <taxon>Chelicerata</taxon>
        <taxon>Arachnida</taxon>
        <taxon>Acari</taxon>
        <taxon>Acariformes</taxon>
        <taxon>Sarcoptiformes</taxon>
        <taxon>Oribatida</taxon>
        <taxon>Brachypylina</taxon>
        <taxon>Oppioidea</taxon>
        <taxon>Oppiidae</taxon>
        <taxon>Oppiella</taxon>
    </lineage>
</organism>
<evidence type="ECO:0000313" key="4">
    <source>
        <dbReference type="Proteomes" id="UP000728032"/>
    </source>
</evidence>
<name>A0A7R9QK97_9ACAR</name>
<feature type="domain" description="Ig-like" evidence="2">
    <location>
        <begin position="50"/>
        <end position="95"/>
    </location>
</feature>
<dbReference type="EMBL" id="OC918228">
    <property type="protein sequence ID" value="CAD7648961.1"/>
    <property type="molecule type" value="Genomic_DNA"/>
</dbReference>
<protein>
    <recommendedName>
        <fullName evidence="2">Ig-like domain-containing protein</fullName>
    </recommendedName>
</protein>
<dbReference type="InterPro" id="IPR007110">
    <property type="entry name" value="Ig-like_dom"/>
</dbReference>
<dbReference type="PROSITE" id="PS50835">
    <property type="entry name" value="IG_LIKE"/>
    <property type="match status" value="1"/>
</dbReference>
<accession>A0A7R9QK97</accession>
<proteinExistence type="predicted"/>
<dbReference type="EMBL" id="CAJPVJ010003403">
    <property type="protein sequence ID" value="CAG2167521.1"/>
    <property type="molecule type" value="Genomic_DNA"/>
</dbReference>